<sequence>MQLSRTVGEITFYSMLKLRKTTENALIQVSTLQKRTSKKINSPTKTAILKEIEAVEDFDGTIIVSCEEKYSSKLRRIRDAPPIIATKGNVELLKTQHRNNRLEECNNK</sequence>
<reference evidence="1 2" key="1">
    <citation type="submission" date="2014-03" db="EMBL/GenBank/DDBJ databases">
        <title>Sequencing and Comparison of Genomes and Transcriptome Profiles of Human Ehrlichiosis Agents.</title>
        <authorList>
            <person name="Lin M."/>
            <person name="Daugherty S.C."/>
            <person name="Nagaraj S."/>
            <person name="Cheng Z."/>
            <person name="Xiong Q."/>
            <person name="Lin F.-Y."/>
            <person name="Sengamalay N."/>
            <person name="Ott S."/>
            <person name="Godinez A."/>
            <person name="Tallon L.J."/>
            <person name="Sadzewicz L."/>
            <person name="Fraser C.M."/>
            <person name="Dunning Hotopp J.C."/>
            <person name="Rikihisa Y."/>
        </authorList>
    </citation>
    <scope>NUCLEOTIDE SEQUENCE [LARGE SCALE GENOMIC DNA]</scope>
    <source>
        <strain evidence="1 2">Oregon</strain>
    </source>
</reference>
<evidence type="ECO:0000313" key="1">
    <source>
        <dbReference type="EMBL" id="AHX11322.1"/>
    </source>
</evidence>
<name>X5GW72_9RICK</name>
<dbReference type="HOGENOM" id="CLU_2194133_0_0_5"/>
<protein>
    <submittedName>
        <fullName evidence="1">Putative DNA processing DprA domain protein</fullName>
    </submittedName>
</protein>
<gene>
    <name evidence="1" type="ORF">NHE_0370</name>
</gene>
<dbReference type="Proteomes" id="UP000023755">
    <property type="component" value="Chromosome"/>
</dbReference>
<proteinExistence type="predicted"/>
<accession>X5GW72</accession>
<dbReference type="EMBL" id="CP007481">
    <property type="protein sequence ID" value="AHX11322.1"/>
    <property type="molecule type" value="Genomic_DNA"/>
</dbReference>
<dbReference type="KEGG" id="nhm:NHE_0370"/>
<dbReference type="Gene3D" id="3.40.50.450">
    <property type="match status" value="1"/>
</dbReference>
<dbReference type="AlphaFoldDB" id="X5GW72"/>
<evidence type="ECO:0000313" key="2">
    <source>
        <dbReference type="Proteomes" id="UP000023755"/>
    </source>
</evidence>
<dbReference type="RefSeq" id="WP_232215023.1">
    <property type="nucleotide sequence ID" value="NZ_CP007481.1"/>
</dbReference>
<organism evidence="1 2">
    <name type="scientific">Neorickettsia helminthoeca str. Oregon</name>
    <dbReference type="NCBI Taxonomy" id="1286528"/>
    <lineage>
        <taxon>Bacteria</taxon>
        <taxon>Pseudomonadati</taxon>
        <taxon>Pseudomonadota</taxon>
        <taxon>Alphaproteobacteria</taxon>
        <taxon>Rickettsiales</taxon>
        <taxon>Anaplasmataceae</taxon>
        <taxon>Neorickettsia</taxon>
    </lineage>
</organism>
<keyword evidence="2" id="KW-1185">Reference proteome</keyword>
<dbReference type="STRING" id="1286528.NHE_0370"/>